<evidence type="ECO:0000256" key="6">
    <source>
        <dbReference type="ARBA" id="ARBA00022741"/>
    </source>
</evidence>
<comment type="function">
    <text evidence="12">Necessary for flagellar biosynthesis. May be involved in translocation of the flagellum.</text>
</comment>
<dbReference type="GO" id="GO:0005886">
    <property type="term" value="C:plasma membrane"/>
    <property type="evidence" value="ECO:0007669"/>
    <property type="project" value="UniProtKB-SubCell"/>
</dbReference>
<dbReference type="SMART" id="SM00962">
    <property type="entry name" value="SRP54"/>
    <property type="match status" value="1"/>
</dbReference>
<evidence type="ECO:0000256" key="12">
    <source>
        <dbReference type="ARBA" id="ARBA00025337"/>
    </source>
</evidence>
<dbReference type="PANTHER" id="PTHR43134:SF3">
    <property type="entry name" value="FLAGELLAR BIOSYNTHESIS PROTEIN FLHF"/>
    <property type="match status" value="1"/>
</dbReference>
<dbReference type="FunFam" id="3.40.50.300:FF:000695">
    <property type="entry name" value="Flagellar biosynthesis regulator FlhF"/>
    <property type="match status" value="1"/>
</dbReference>
<keyword evidence="11" id="KW-1006">Bacterial flagellum protein export</keyword>
<keyword evidence="10" id="KW-0472">Membrane</keyword>
<comment type="similarity">
    <text evidence="2">Belongs to the GTP-binding SRP family.</text>
</comment>
<keyword evidence="17" id="KW-0969">Cilium</keyword>
<dbReference type="SUPFAM" id="SSF52540">
    <property type="entry name" value="P-loop containing nucleoside triphosphate hydrolases"/>
    <property type="match status" value="1"/>
</dbReference>
<dbReference type="PANTHER" id="PTHR43134">
    <property type="entry name" value="SIGNAL RECOGNITION PARTICLE RECEPTOR SUBUNIT ALPHA"/>
    <property type="match status" value="1"/>
</dbReference>
<dbReference type="RefSeq" id="WP_144992093.1">
    <property type="nucleotide sequence ID" value="NZ_CP036281.1"/>
</dbReference>
<dbReference type="OrthoDB" id="9778554at2"/>
<keyword evidence="18" id="KW-1185">Reference proteome</keyword>
<evidence type="ECO:0000313" key="18">
    <source>
        <dbReference type="Proteomes" id="UP000317178"/>
    </source>
</evidence>
<feature type="compositionally biased region" description="Polar residues" evidence="14">
    <location>
        <begin position="172"/>
        <end position="199"/>
    </location>
</feature>
<name>A0A518CGP4_9PLAN</name>
<dbReference type="InterPro" id="IPR000897">
    <property type="entry name" value="SRP54_GTPase_dom"/>
</dbReference>
<sequence length="572" mass="62590">MQQIKTFRAASMQDALDLVRSEVGPEAVILHTKQIADKSYLPWKKAKQEVEITVSIEESPSKSRLSESIASRYQGDATSMEDTQDDELVTRRPAKRPVQNTKSMAMQLLDQIGKEEDELELSTPSRGPSQLNAKPARPEPTSAGRPSRESMLNRPLTSAKRQIGSTHEKLSTPASKSVASDSIAATQTVQKPQAPSVASQIAAAESKPVPQAPAKRTDRPQSIAARSLTNDSAGEPASVALPPTFSRFEPRPVSTESAPRSTNKSYVDEDFAGRLANIERMLLNMGRQNPMLAMHELPNSLFNLYTRLIDVDVAEDVARELVFDIKKQCRPQELQVEGQTDAVLDGLLEKQFQCGGPIQVTRGRRKVVALVGATGVGKTTTIAKLAANFKLRQGLKIGLVTVDTYRIAAVEQLRTYAEIMDLPVKVVTDAKEMRQALDELQGLDLVLIDTGGRSPKDEPKIQELKALLHEARADEVHLVLNLTASLRSLESMANEFATAGTTSMILTKLDETEGLGPMLNLARKVSLPVSYLTTGQAVPEDIEPATEVRMRRLLLGQETLGRKPAQQELLNT</sequence>
<evidence type="ECO:0000256" key="11">
    <source>
        <dbReference type="ARBA" id="ARBA00023225"/>
    </source>
</evidence>
<dbReference type="GO" id="GO:0044781">
    <property type="term" value="P:bacterial-type flagellum organization"/>
    <property type="evidence" value="ECO:0007669"/>
    <property type="project" value="UniProtKB-UniRule"/>
</dbReference>
<protein>
    <recommendedName>
        <fullName evidence="3 13">Flagellar biosynthesis protein FlhF</fullName>
    </recommendedName>
</protein>
<evidence type="ECO:0000256" key="7">
    <source>
        <dbReference type="ARBA" id="ARBA00022795"/>
    </source>
</evidence>
<evidence type="ECO:0000256" key="10">
    <source>
        <dbReference type="ARBA" id="ARBA00023136"/>
    </source>
</evidence>
<dbReference type="NCBIfam" id="TIGR03499">
    <property type="entry name" value="FlhF"/>
    <property type="match status" value="1"/>
</dbReference>
<keyword evidence="7" id="KW-1005">Bacterial flagellum biogenesis</keyword>
<keyword evidence="5" id="KW-1003">Cell membrane</keyword>
<dbReference type="GO" id="GO:0003924">
    <property type="term" value="F:GTPase activity"/>
    <property type="evidence" value="ECO:0007669"/>
    <property type="project" value="UniProtKB-UniRule"/>
</dbReference>
<evidence type="ECO:0000256" key="8">
    <source>
        <dbReference type="ARBA" id="ARBA00022927"/>
    </source>
</evidence>
<dbReference type="SMART" id="SM00382">
    <property type="entry name" value="AAA"/>
    <property type="match status" value="1"/>
</dbReference>
<keyword evidence="17" id="KW-0966">Cell projection</keyword>
<dbReference type="Pfam" id="PF00448">
    <property type="entry name" value="SRP54"/>
    <property type="match status" value="1"/>
</dbReference>
<feature type="compositionally biased region" description="Polar residues" evidence="14">
    <location>
        <begin position="122"/>
        <end position="132"/>
    </location>
</feature>
<dbReference type="GO" id="GO:0015031">
    <property type="term" value="P:protein transport"/>
    <property type="evidence" value="ECO:0007669"/>
    <property type="project" value="UniProtKB-KW"/>
</dbReference>
<feature type="domain" description="AAA+ ATPase" evidence="15">
    <location>
        <begin position="364"/>
        <end position="510"/>
    </location>
</feature>
<dbReference type="AlphaFoldDB" id="A0A518CGP4"/>
<keyword evidence="8" id="KW-0653">Protein transport</keyword>
<evidence type="ECO:0000256" key="3">
    <source>
        <dbReference type="ARBA" id="ARBA00014919"/>
    </source>
</evidence>
<dbReference type="Gene3D" id="3.40.50.300">
    <property type="entry name" value="P-loop containing nucleotide triphosphate hydrolases"/>
    <property type="match status" value="1"/>
</dbReference>
<keyword evidence="17" id="KW-0282">Flagellum</keyword>
<dbReference type="InterPro" id="IPR047040">
    <property type="entry name" value="FlhF__GTPase_dom"/>
</dbReference>
<proteinExistence type="inferred from homology"/>
<feature type="domain" description="SRP54-type proteins GTP-binding" evidence="16">
    <location>
        <begin position="365"/>
        <end position="556"/>
    </location>
</feature>
<keyword evidence="9" id="KW-0342">GTP-binding</keyword>
<dbReference type="GO" id="GO:0006614">
    <property type="term" value="P:SRP-dependent cotranslational protein targeting to membrane"/>
    <property type="evidence" value="ECO:0007669"/>
    <property type="project" value="UniProtKB-UniRule"/>
</dbReference>
<evidence type="ECO:0000313" key="17">
    <source>
        <dbReference type="EMBL" id="QDU78387.1"/>
    </source>
</evidence>
<evidence type="ECO:0000256" key="14">
    <source>
        <dbReference type="SAM" id="MobiDB-lite"/>
    </source>
</evidence>
<feature type="compositionally biased region" description="Polar residues" evidence="14">
    <location>
        <begin position="155"/>
        <end position="165"/>
    </location>
</feature>
<organism evidence="17 18">
    <name type="scientific">Polystyrenella longa</name>
    <dbReference type="NCBI Taxonomy" id="2528007"/>
    <lineage>
        <taxon>Bacteria</taxon>
        <taxon>Pseudomonadati</taxon>
        <taxon>Planctomycetota</taxon>
        <taxon>Planctomycetia</taxon>
        <taxon>Planctomycetales</taxon>
        <taxon>Planctomycetaceae</taxon>
        <taxon>Polystyrenella</taxon>
    </lineage>
</organism>
<feature type="region of interest" description="Disordered" evidence="14">
    <location>
        <begin position="55"/>
        <end position="264"/>
    </location>
</feature>
<dbReference type="GO" id="GO:0005047">
    <property type="term" value="F:signal recognition particle binding"/>
    <property type="evidence" value="ECO:0007669"/>
    <property type="project" value="TreeGrafter"/>
</dbReference>
<evidence type="ECO:0000256" key="13">
    <source>
        <dbReference type="NCBIfam" id="TIGR03499"/>
    </source>
</evidence>
<reference evidence="17 18" key="1">
    <citation type="submission" date="2019-02" db="EMBL/GenBank/DDBJ databases">
        <title>Deep-cultivation of Planctomycetes and their phenomic and genomic characterization uncovers novel biology.</title>
        <authorList>
            <person name="Wiegand S."/>
            <person name="Jogler M."/>
            <person name="Boedeker C."/>
            <person name="Pinto D."/>
            <person name="Vollmers J."/>
            <person name="Rivas-Marin E."/>
            <person name="Kohn T."/>
            <person name="Peeters S.H."/>
            <person name="Heuer A."/>
            <person name="Rast P."/>
            <person name="Oberbeckmann S."/>
            <person name="Bunk B."/>
            <person name="Jeske O."/>
            <person name="Meyerdierks A."/>
            <person name="Storesund J.E."/>
            <person name="Kallscheuer N."/>
            <person name="Luecker S."/>
            <person name="Lage O.M."/>
            <person name="Pohl T."/>
            <person name="Merkel B.J."/>
            <person name="Hornburger P."/>
            <person name="Mueller R.-W."/>
            <person name="Bruemmer F."/>
            <person name="Labrenz M."/>
            <person name="Spormann A.M."/>
            <person name="Op den Camp H."/>
            <person name="Overmann J."/>
            <person name="Amann R."/>
            <person name="Jetten M.S.M."/>
            <person name="Mascher T."/>
            <person name="Medema M.H."/>
            <person name="Devos D.P."/>
            <person name="Kaster A.-K."/>
            <person name="Ovreas L."/>
            <person name="Rohde M."/>
            <person name="Galperin M.Y."/>
            <person name="Jogler C."/>
        </authorList>
    </citation>
    <scope>NUCLEOTIDE SEQUENCE [LARGE SCALE GENOMIC DNA]</scope>
    <source>
        <strain evidence="17 18">Pla110</strain>
    </source>
</reference>
<dbReference type="InterPro" id="IPR003593">
    <property type="entry name" value="AAA+_ATPase"/>
</dbReference>
<dbReference type="CDD" id="cd17873">
    <property type="entry name" value="FlhF"/>
    <property type="match status" value="1"/>
</dbReference>
<dbReference type="Gene3D" id="1.20.120.1380">
    <property type="entry name" value="Flagellar FlhF biosynthesis protein, N domain"/>
    <property type="match status" value="1"/>
</dbReference>
<evidence type="ECO:0000259" key="15">
    <source>
        <dbReference type="SMART" id="SM00382"/>
    </source>
</evidence>
<evidence type="ECO:0000256" key="9">
    <source>
        <dbReference type="ARBA" id="ARBA00023134"/>
    </source>
</evidence>
<dbReference type="EMBL" id="CP036281">
    <property type="protein sequence ID" value="QDU78387.1"/>
    <property type="molecule type" value="Genomic_DNA"/>
</dbReference>
<dbReference type="InterPro" id="IPR027417">
    <property type="entry name" value="P-loop_NTPase"/>
</dbReference>
<feature type="compositionally biased region" description="Polar residues" evidence="14">
    <location>
        <begin position="66"/>
        <end position="81"/>
    </location>
</feature>
<gene>
    <name evidence="17" type="primary">flhF</name>
    <name evidence="17" type="ORF">Pla110_00880</name>
</gene>
<evidence type="ECO:0000256" key="4">
    <source>
        <dbReference type="ARBA" id="ARBA00022448"/>
    </source>
</evidence>
<comment type="subcellular location">
    <subcellularLocation>
        <location evidence="1">Cell membrane</location>
        <topology evidence="1">Peripheral membrane protein</topology>
        <orientation evidence="1">Cytoplasmic side</orientation>
    </subcellularLocation>
</comment>
<evidence type="ECO:0000256" key="2">
    <source>
        <dbReference type="ARBA" id="ARBA00008531"/>
    </source>
</evidence>
<evidence type="ECO:0000259" key="16">
    <source>
        <dbReference type="SMART" id="SM00962"/>
    </source>
</evidence>
<dbReference type="GO" id="GO:0005525">
    <property type="term" value="F:GTP binding"/>
    <property type="evidence" value="ECO:0007669"/>
    <property type="project" value="UniProtKB-UniRule"/>
</dbReference>
<dbReference type="InterPro" id="IPR020006">
    <property type="entry name" value="FlhF"/>
</dbReference>
<feature type="compositionally biased region" description="Polar residues" evidence="14">
    <location>
        <begin position="254"/>
        <end position="264"/>
    </location>
</feature>
<accession>A0A518CGP4</accession>
<evidence type="ECO:0000256" key="1">
    <source>
        <dbReference type="ARBA" id="ARBA00004413"/>
    </source>
</evidence>
<keyword evidence="6" id="KW-0547">Nucleotide-binding</keyword>
<dbReference type="KEGG" id="plon:Pla110_00880"/>
<evidence type="ECO:0000256" key="5">
    <source>
        <dbReference type="ARBA" id="ARBA00022475"/>
    </source>
</evidence>
<keyword evidence="4" id="KW-0813">Transport</keyword>
<dbReference type="Proteomes" id="UP000317178">
    <property type="component" value="Chromosome"/>
</dbReference>